<comment type="caution">
    <text evidence="1">The sequence shown here is derived from an EMBL/GenBank/DDBJ whole genome shotgun (WGS) entry which is preliminary data.</text>
</comment>
<sequence length="398" mass="41889">MVTLVPKRLRREGLGCSQRRRVRRGPLYATAGWLKNSSGAYCIFKSSAPISSLVLLNSSGALAYRASLAPPATSATAPCGDLGASATAYLVSIDGRKAVVPLYEGPIELSAYATPTSSGALLVALATNNGTGWWLGNITAAGCSPSGVAASIPPGGQALANFTCPAAPTLTSTAYNLAGAAVAVATAVAQSQQAAGIAPPPSPLPCQNAAIDISSSNIAQFIVKTQPLQQYQPILSRYPGYLFGAPYPLYLGYSGGAGSFSAVAYYDLSSYNINVNKHKYISIAWFTPFIEDNNTIIFIFVTDKNVNNIVIVYWYNGASGSTSSLNNLGTSLKSLLGSQKTAIHYIYAGPIYPLYWTVYYADVNAYLNGAYGYIGFGYYFAGRAPPLANGYFDYICVG</sequence>
<gene>
    <name evidence="1" type="ORF">TU35_000250</name>
</gene>
<evidence type="ECO:0000313" key="2">
    <source>
        <dbReference type="Proteomes" id="UP000033636"/>
    </source>
</evidence>
<dbReference type="Proteomes" id="UP000033636">
    <property type="component" value="Unassembled WGS sequence"/>
</dbReference>
<accession>A0ACC6UY63</accession>
<reference evidence="1" key="1">
    <citation type="submission" date="2024-07" db="EMBL/GenBank/DDBJ databases">
        <title>Metagenome and Metagenome-Assembled Genomes of Archaea from a hot spring from the geothermal field of Los Azufres, Mexico.</title>
        <authorList>
            <person name="Marin-Paredes R."/>
            <person name="Martinez-Romero E."/>
            <person name="Servin-Garciduenas L.E."/>
        </authorList>
    </citation>
    <scope>NUCLEOTIDE SEQUENCE</scope>
</reference>
<organism evidence="1 2">
    <name type="scientific">Thermoproteus sp. AZ2</name>
    <dbReference type="NCBI Taxonomy" id="1609232"/>
    <lineage>
        <taxon>Archaea</taxon>
        <taxon>Thermoproteota</taxon>
        <taxon>Thermoprotei</taxon>
        <taxon>Thermoproteales</taxon>
        <taxon>Thermoproteaceae</taxon>
        <taxon>Thermoproteus</taxon>
    </lineage>
</organism>
<protein>
    <submittedName>
        <fullName evidence="1">Uncharacterized protein</fullName>
    </submittedName>
</protein>
<dbReference type="EMBL" id="JZWT02000001">
    <property type="protein sequence ID" value="MFB6489675.1"/>
    <property type="molecule type" value="Genomic_DNA"/>
</dbReference>
<name>A0ACC6UY63_9CREN</name>
<proteinExistence type="predicted"/>
<evidence type="ECO:0000313" key="1">
    <source>
        <dbReference type="EMBL" id="MFB6489675.1"/>
    </source>
</evidence>